<name>A0AAN9AG68_HALRR</name>
<dbReference type="SUPFAM" id="SSF51445">
    <property type="entry name" value="(Trans)glycosidases"/>
    <property type="match status" value="1"/>
</dbReference>
<evidence type="ECO:0000256" key="4">
    <source>
        <dbReference type="SAM" id="SignalP"/>
    </source>
</evidence>
<keyword evidence="3" id="KW-0378">Hydrolase</keyword>
<comment type="similarity">
    <text evidence="1 3">Belongs to the glycosyl hydrolase 31 family.</text>
</comment>
<feature type="domain" description="Glycosyl hydrolase family 31 C-terminal" evidence="6">
    <location>
        <begin position="698"/>
        <end position="785"/>
    </location>
</feature>
<feature type="domain" description="Glycoside hydrolase family 31 TIM barrel" evidence="5">
    <location>
        <begin position="305"/>
        <end position="690"/>
    </location>
</feature>
<proteinExistence type="inferred from homology"/>
<reference evidence="7 8" key="1">
    <citation type="submission" date="2023-11" db="EMBL/GenBank/DDBJ databases">
        <title>Halocaridina rubra genome assembly.</title>
        <authorList>
            <person name="Smith C."/>
        </authorList>
    </citation>
    <scope>NUCLEOTIDE SEQUENCE [LARGE SCALE GENOMIC DNA]</scope>
    <source>
        <strain evidence="7">EP-1</strain>
        <tissue evidence="7">Whole</tissue>
    </source>
</reference>
<dbReference type="PANTHER" id="PTHR22762">
    <property type="entry name" value="ALPHA-GLUCOSIDASE"/>
    <property type="match status" value="1"/>
</dbReference>
<keyword evidence="2" id="KW-0325">Glycoprotein</keyword>
<evidence type="ECO:0008006" key="9">
    <source>
        <dbReference type="Google" id="ProtNLM"/>
    </source>
</evidence>
<dbReference type="Proteomes" id="UP001381693">
    <property type="component" value="Unassembled WGS sequence"/>
</dbReference>
<protein>
    <recommendedName>
        <fullName evidence="9">Alpha-glucosidase</fullName>
    </recommendedName>
</protein>
<keyword evidence="4" id="KW-0732">Signal</keyword>
<dbReference type="Gene3D" id="2.60.40.1760">
    <property type="entry name" value="glycosyl hydrolase (family 31)"/>
    <property type="match status" value="1"/>
</dbReference>
<feature type="chain" id="PRO_5042895768" description="Alpha-glucosidase" evidence="4">
    <location>
        <begin position="22"/>
        <end position="912"/>
    </location>
</feature>
<dbReference type="GO" id="GO:0030246">
    <property type="term" value="F:carbohydrate binding"/>
    <property type="evidence" value="ECO:0007669"/>
    <property type="project" value="InterPro"/>
</dbReference>
<evidence type="ECO:0000256" key="1">
    <source>
        <dbReference type="ARBA" id="ARBA00007806"/>
    </source>
</evidence>
<dbReference type="Pfam" id="PF21365">
    <property type="entry name" value="Glyco_hydro_31_3rd"/>
    <property type="match status" value="1"/>
</dbReference>
<keyword evidence="3" id="KW-0326">Glycosidase</keyword>
<dbReference type="GO" id="GO:0005975">
    <property type="term" value="P:carbohydrate metabolic process"/>
    <property type="evidence" value="ECO:0007669"/>
    <property type="project" value="InterPro"/>
</dbReference>
<dbReference type="InterPro" id="IPR000322">
    <property type="entry name" value="Glyco_hydro_31_TIM"/>
</dbReference>
<accession>A0AAN9AG68</accession>
<feature type="signal peptide" evidence="4">
    <location>
        <begin position="1"/>
        <end position="21"/>
    </location>
</feature>
<dbReference type="Pfam" id="PF01055">
    <property type="entry name" value="Glyco_hydro_31_2nd"/>
    <property type="match status" value="1"/>
</dbReference>
<dbReference type="InterPro" id="IPR017853">
    <property type="entry name" value="GH"/>
</dbReference>
<dbReference type="GO" id="GO:0004558">
    <property type="term" value="F:alpha-1,4-glucosidase activity"/>
    <property type="evidence" value="ECO:0007669"/>
    <property type="project" value="TreeGrafter"/>
</dbReference>
<organism evidence="7 8">
    <name type="scientific">Halocaridina rubra</name>
    <name type="common">Hawaiian red shrimp</name>
    <dbReference type="NCBI Taxonomy" id="373956"/>
    <lineage>
        <taxon>Eukaryota</taxon>
        <taxon>Metazoa</taxon>
        <taxon>Ecdysozoa</taxon>
        <taxon>Arthropoda</taxon>
        <taxon>Crustacea</taxon>
        <taxon>Multicrustacea</taxon>
        <taxon>Malacostraca</taxon>
        <taxon>Eumalacostraca</taxon>
        <taxon>Eucarida</taxon>
        <taxon>Decapoda</taxon>
        <taxon>Pleocyemata</taxon>
        <taxon>Caridea</taxon>
        <taxon>Atyoidea</taxon>
        <taxon>Atyidae</taxon>
        <taxon>Halocaridina</taxon>
    </lineage>
</organism>
<gene>
    <name evidence="7" type="ORF">SK128_003114</name>
</gene>
<dbReference type="CDD" id="cd06602">
    <property type="entry name" value="GH31_MGAM_SI_GAA"/>
    <property type="match status" value="1"/>
</dbReference>
<evidence type="ECO:0000259" key="5">
    <source>
        <dbReference type="Pfam" id="PF01055"/>
    </source>
</evidence>
<sequence length="912" mass="102936">MLFKVSPSLVLFVICWALATAQQTKLQAIECPFPEGQDVASETECGKYTACEWTNGRCHVVDAHIGGYQVVGDPVDTGRGFRVNLQKIDPNVTMFGGDIINLIFEAIYHEAYHVQIKIYDADNARYEVPVPINLPASAEPNPLYTVGVSGNGDTFHFNVTRNSNGRTMFRSMGPLTFEDQFLQFHTWLSSTYLYGFGENTHTSFRHVFEPRTTFPIFARDQPVGTEQMNEYGQHPYYMVVEDDEGNSHSVLLYTSNAMEYSTFLLDDGTPALTLRTIGGIIDIHVFLGPTPEETNVQYATMMGYPAFPPYWSLGFHLSRWGYNSTTGVREARERMKAMGIPQDVQTMDIDYMYRQRDFTYDPTNWADMPDLIQELHNDNLRVTLILDPALVIDFDNYPPAQRGKDADVFIKWSDKALVPADQEPGTDDYMVGYVWPDNKTIFPDFLNPDAQAWWINELKLFHDILAYDSIWIDMNEPANFGTNLDKPWNWPPELEPWSLKCPDNALDSPPYPTKMIRVGDNNSNKISDHTICMSANQTDGTTTYLHYDVHSLYGWSETVATFQGLLEIFPGTRPVVLSRSTFPGSGQYAVHWLGDNSADWEHMHMSIVGMLDFNMFGLPMVGADVCGFFNEPDMEMCARWMELGAFYPFSRNHNTLGMQDQDPGVWPEVGAISRDTLLLRYKYLPFLYSLFHKAHMHGNSVVRPLLNVFPNDLTARDVDDQFFWGSSLMIAPVITQGATSRDVYFPEGLWYELRYGVLTATGPITQTVNAPMEFIPLFIRGGAILPWQEPAENTELSKMNAYGLTMALDATGTASGEIFWDGGDGEHVMSEAYMSHLNFAANALNMTIMHGETAVSGLNLETISIYGYPSDPTTITVNGDATGVSWFFDNVIKVLEVYLNVPLSQNFIINFN</sequence>
<dbReference type="AlphaFoldDB" id="A0AAN9AG68"/>
<evidence type="ECO:0000313" key="7">
    <source>
        <dbReference type="EMBL" id="KAK7086290.1"/>
    </source>
</evidence>
<dbReference type="InterPro" id="IPR013780">
    <property type="entry name" value="Glyco_hydro_b"/>
</dbReference>
<dbReference type="EMBL" id="JAXCGZ010000262">
    <property type="protein sequence ID" value="KAK7086290.1"/>
    <property type="molecule type" value="Genomic_DNA"/>
</dbReference>
<keyword evidence="8" id="KW-1185">Reference proteome</keyword>
<comment type="caution">
    <text evidence="7">The sequence shown here is derived from an EMBL/GenBank/DDBJ whole genome shotgun (WGS) entry which is preliminary data.</text>
</comment>
<dbReference type="Gene3D" id="3.20.20.80">
    <property type="entry name" value="Glycosidases"/>
    <property type="match status" value="1"/>
</dbReference>
<evidence type="ECO:0000256" key="3">
    <source>
        <dbReference type="RuleBase" id="RU361185"/>
    </source>
</evidence>
<evidence type="ECO:0000313" key="8">
    <source>
        <dbReference type="Proteomes" id="UP001381693"/>
    </source>
</evidence>
<dbReference type="CDD" id="cd14752">
    <property type="entry name" value="GH31_N"/>
    <property type="match status" value="1"/>
</dbReference>
<evidence type="ECO:0000256" key="2">
    <source>
        <dbReference type="ARBA" id="ARBA00023180"/>
    </source>
</evidence>
<dbReference type="PANTHER" id="PTHR22762:SF133">
    <property type="entry name" value="P-TYPE DOMAIN-CONTAINING PROTEIN"/>
    <property type="match status" value="1"/>
</dbReference>
<dbReference type="SUPFAM" id="SSF74650">
    <property type="entry name" value="Galactose mutarotase-like"/>
    <property type="match status" value="1"/>
</dbReference>
<dbReference type="Gene3D" id="2.60.40.1180">
    <property type="entry name" value="Golgi alpha-mannosidase II"/>
    <property type="match status" value="2"/>
</dbReference>
<dbReference type="InterPro" id="IPR048395">
    <property type="entry name" value="Glyco_hydro_31_C"/>
</dbReference>
<dbReference type="InterPro" id="IPR011013">
    <property type="entry name" value="Gal_mutarotase_sf_dom"/>
</dbReference>
<dbReference type="SUPFAM" id="SSF51011">
    <property type="entry name" value="Glycosyl hydrolase domain"/>
    <property type="match status" value="1"/>
</dbReference>
<evidence type="ECO:0000259" key="6">
    <source>
        <dbReference type="Pfam" id="PF21365"/>
    </source>
</evidence>